<evidence type="ECO:0000313" key="1">
    <source>
        <dbReference type="EMBL" id="KAJ1360528.1"/>
    </source>
</evidence>
<proteinExistence type="predicted"/>
<reference evidence="1" key="1">
    <citation type="submission" date="2021-06" db="EMBL/GenBank/DDBJ databases">
        <title>Parelaphostrongylus tenuis whole genome reference sequence.</title>
        <authorList>
            <person name="Garwood T.J."/>
            <person name="Larsen P.A."/>
            <person name="Fountain-Jones N.M."/>
            <person name="Garbe J.R."/>
            <person name="Macchietto M.G."/>
            <person name="Kania S.A."/>
            <person name="Gerhold R.W."/>
            <person name="Richards J.E."/>
            <person name="Wolf T.M."/>
        </authorList>
    </citation>
    <scope>NUCLEOTIDE SEQUENCE</scope>
    <source>
        <strain evidence="1">MNPRO001-30</strain>
        <tissue evidence="1">Meninges</tissue>
    </source>
</reference>
<evidence type="ECO:0000313" key="2">
    <source>
        <dbReference type="Proteomes" id="UP001196413"/>
    </source>
</evidence>
<organism evidence="1 2">
    <name type="scientific">Parelaphostrongylus tenuis</name>
    <name type="common">Meningeal worm</name>
    <dbReference type="NCBI Taxonomy" id="148309"/>
    <lineage>
        <taxon>Eukaryota</taxon>
        <taxon>Metazoa</taxon>
        <taxon>Ecdysozoa</taxon>
        <taxon>Nematoda</taxon>
        <taxon>Chromadorea</taxon>
        <taxon>Rhabditida</taxon>
        <taxon>Rhabditina</taxon>
        <taxon>Rhabditomorpha</taxon>
        <taxon>Strongyloidea</taxon>
        <taxon>Metastrongylidae</taxon>
        <taxon>Parelaphostrongylus</taxon>
    </lineage>
</organism>
<dbReference type="EMBL" id="JAHQIW010003901">
    <property type="protein sequence ID" value="KAJ1360528.1"/>
    <property type="molecule type" value="Genomic_DNA"/>
</dbReference>
<name>A0AAD5MRP4_PARTN</name>
<comment type="caution">
    <text evidence="1">The sequence shown here is derived from an EMBL/GenBank/DDBJ whole genome shotgun (WGS) entry which is preliminary data.</text>
</comment>
<dbReference type="Proteomes" id="UP001196413">
    <property type="component" value="Unassembled WGS sequence"/>
</dbReference>
<keyword evidence="2" id="KW-1185">Reference proteome</keyword>
<sequence>MRTLNIVKLADTEKVRRESAKENEFSKPENVCKLKAGCNFLMELIGRVCQAQQKNYVCSMPISNLPFLMRCHGSRYRLDTERWSPRTTAVIKICWININATDSVSVNLILSEKDQNGILRESTLRFDNQASLQMIRDYTYLYRNPNTDGYRSVRNLHMF</sequence>
<dbReference type="AlphaFoldDB" id="A0AAD5MRP4"/>
<gene>
    <name evidence="1" type="ORF">KIN20_019522</name>
</gene>
<accession>A0AAD5MRP4</accession>
<protein>
    <submittedName>
        <fullName evidence="1">Uncharacterized protein</fullName>
    </submittedName>
</protein>